<dbReference type="SMART" id="SM00409">
    <property type="entry name" value="IG"/>
    <property type="match status" value="4"/>
</dbReference>
<dbReference type="SUPFAM" id="SSF48726">
    <property type="entry name" value="Immunoglobulin"/>
    <property type="match status" value="3"/>
</dbReference>
<dbReference type="Gene3D" id="2.60.40.10">
    <property type="entry name" value="Immunoglobulins"/>
    <property type="match status" value="3"/>
</dbReference>
<evidence type="ECO:0000313" key="4">
    <source>
        <dbReference type="EnsemblMetazoa" id="HelroP178849"/>
    </source>
</evidence>
<dbReference type="EMBL" id="AMQM01006581">
    <property type="status" value="NOT_ANNOTATED_CDS"/>
    <property type="molecule type" value="Genomic_DNA"/>
</dbReference>
<name>T1FDT6_HELRO</name>
<dbReference type="GeneID" id="20206985"/>
<dbReference type="STRING" id="6412.T1FDT6"/>
<organism evidence="4 5">
    <name type="scientific">Helobdella robusta</name>
    <name type="common">Californian leech</name>
    <dbReference type="NCBI Taxonomy" id="6412"/>
    <lineage>
        <taxon>Eukaryota</taxon>
        <taxon>Metazoa</taxon>
        <taxon>Spiralia</taxon>
        <taxon>Lophotrochozoa</taxon>
        <taxon>Annelida</taxon>
        <taxon>Clitellata</taxon>
        <taxon>Hirudinea</taxon>
        <taxon>Rhynchobdellida</taxon>
        <taxon>Glossiphoniidae</taxon>
        <taxon>Helobdella</taxon>
    </lineage>
</organism>
<protein>
    <recommendedName>
        <fullName evidence="2">Ig-like domain-containing protein</fullName>
    </recommendedName>
</protein>
<reference evidence="3 5" key="2">
    <citation type="journal article" date="2013" name="Nature">
        <title>Insights into bilaterian evolution from three spiralian genomes.</title>
        <authorList>
            <person name="Simakov O."/>
            <person name="Marletaz F."/>
            <person name="Cho S.J."/>
            <person name="Edsinger-Gonzales E."/>
            <person name="Havlak P."/>
            <person name="Hellsten U."/>
            <person name="Kuo D.H."/>
            <person name="Larsson T."/>
            <person name="Lv J."/>
            <person name="Arendt D."/>
            <person name="Savage R."/>
            <person name="Osoegawa K."/>
            <person name="de Jong P."/>
            <person name="Grimwood J."/>
            <person name="Chapman J.A."/>
            <person name="Shapiro H."/>
            <person name="Aerts A."/>
            <person name="Otillar R.P."/>
            <person name="Terry A.Y."/>
            <person name="Boore J.L."/>
            <person name="Grigoriev I.V."/>
            <person name="Lindberg D.R."/>
            <person name="Seaver E.C."/>
            <person name="Weisblat D.A."/>
            <person name="Putnam N.H."/>
            <person name="Rokhsar D.S."/>
        </authorList>
    </citation>
    <scope>NUCLEOTIDE SEQUENCE</scope>
</reference>
<feature type="domain" description="Ig-like" evidence="2">
    <location>
        <begin position="355"/>
        <end position="442"/>
    </location>
</feature>
<dbReference type="InterPro" id="IPR007110">
    <property type="entry name" value="Ig-like_dom"/>
</dbReference>
<evidence type="ECO:0000313" key="5">
    <source>
        <dbReference type="Proteomes" id="UP000015101"/>
    </source>
</evidence>
<accession>T1FDT6</accession>
<dbReference type="InterPro" id="IPR013783">
    <property type="entry name" value="Ig-like_fold"/>
</dbReference>
<dbReference type="InterPro" id="IPR003599">
    <property type="entry name" value="Ig_sub"/>
</dbReference>
<reference evidence="4" key="3">
    <citation type="submission" date="2015-06" db="UniProtKB">
        <authorList>
            <consortium name="EnsemblMetazoa"/>
        </authorList>
    </citation>
    <scope>IDENTIFICATION</scope>
</reference>
<gene>
    <name evidence="4" type="primary">20206985</name>
    <name evidence="3" type="ORF">HELRODRAFT_178849</name>
</gene>
<dbReference type="CTD" id="20206985"/>
<feature type="transmembrane region" description="Helical" evidence="1">
    <location>
        <begin position="467"/>
        <end position="490"/>
    </location>
</feature>
<evidence type="ECO:0000259" key="2">
    <source>
        <dbReference type="PROSITE" id="PS50835"/>
    </source>
</evidence>
<keyword evidence="1" id="KW-0812">Transmembrane</keyword>
<keyword evidence="1" id="KW-0472">Membrane</keyword>
<dbReference type="HOGENOM" id="CLU_533498_0_0_1"/>
<dbReference type="PANTHER" id="PTHR23279:SF36">
    <property type="entry name" value="DEFECTIVE PROBOSCIS EXTENSION RESPONSE 9, ISOFORM A"/>
    <property type="match status" value="1"/>
</dbReference>
<dbReference type="KEGG" id="hro:HELRODRAFT_178849"/>
<sequence>MWNLLSSSFDLALFLILILGYTSNNIMLANKGVSLENDFYPFYGEYGSEIVIYCSTHHDSNGSAHLRFYRNLGSGKYEKIENKNGVYVLKNFRKRALLKIQNVTMNDSGLYHCADDLKHEKSFVLKILKIKVRRKMEPSKMVLICTLLGFNENPPSLQVEWFYRGTRLKKLNLQHTSNLATADTSNGLKDGLRYQFKLTDVQSTLSLSNPDVNDFGPYTCAFHLPTNKGSFVISADSYDNVATSSPQPTNGDHYPYYAEGTDLVFPCSGSANDHFSFYWLRTGGRILLSANEERVLITTCIEENTNLLSKRLTKKNLVLTDTGQYECSTDDKKQTYVISVTVLKSTKRDIVYPQDNSSMLLICDLDGFGANPPSSIVASWFLNDSLIFKMVPNGNQTKVKGSHQFKFDGITMSMNLTKLADKESFGVYKCSFTVPSSKGSVHIWDEFNITDIPITKLPKGQWTDQKLVLIVVFLAIFPASIATLLVLFLCKKCSKPLSFPDMPLFGRKSQS</sequence>
<dbReference type="InterPro" id="IPR037448">
    <property type="entry name" value="Zig-8"/>
</dbReference>
<dbReference type="GO" id="GO:0032589">
    <property type="term" value="C:neuron projection membrane"/>
    <property type="evidence" value="ECO:0000318"/>
    <property type="project" value="GO_Central"/>
</dbReference>
<dbReference type="GO" id="GO:0050808">
    <property type="term" value="P:synapse organization"/>
    <property type="evidence" value="ECO:0000318"/>
    <property type="project" value="GO_Central"/>
</dbReference>
<keyword evidence="1" id="KW-1133">Transmembrane helix</keyword>
<feature type="domain" description="Ig-like" evidence="2">
    <location>
        <begin position="246"/>
        <end position="339"/>
    </location>
</feature>
<dbReference type="RefSeq" id="XP_009025968.1">
    <property type="nucleotide sequence ID" value="XM_009027720.1"/>
</dbReference>
<dbReference type="PANTHER" id="PTHR23279">
    <property type="entry name" value="DEFECTIVE PROBOSCIS EXTENSION RESPONSE DPR -RELATED"/>
    <property type="match status" value="1"/>
</dbReference>
<dbReference type="AlphaFoldDB" id="T1FDT6"/>
<feature type="domain" description="Ig-like" evidence="2">
    <location>
        <begin position="139"/>
        <end position="220"/>
    </location>
</feature>
<keyword evidence="5" id="KW-1185">Reference proteome</keyword>
<dbReference type="InParanoid" id="T1FDT6"/>
<evidence type="ECO:0000313" key="3">
    <source>
        <dbReference type="EMBL" id="ESN95933.1"/>
    </source>
</evidence>
<reference evidence="5" key="1">
    <citation type="submission" date="2012-12" db="EMBL/GenBank/DDBJ databases">
        <authorList>
            <person name="Hellsten U."/>
            <person name="Grimwood J."/>
            <person name="Chapman J.A."/>
            <person name="Shapiro H."/>
            <person name="Aerts A."/>
            <person name="Otillar R.P."/>
            <person name="Terry A.Y."/>
            <person name="Boore J.L."/>
            <person name="Simakov O."/>
            <person name="Marletaz F."/>
            <person name="Cho S.-J."/>
            <person name="Edsinger-Gonzales E."/>
            <person name="Havlak P."/>
            <person name="Kuo D.-H."/>
            <person name="Larsson T."/>
            <person name="Lv J."/>
            <person name="Arendt D."/>
            <person name="Savage R."/>
            <person name="Osoegawa K."/>
            <person name="de Jong P."/>
            <person name="Lindberg D.R."/>
            <person name="Seaver E.C."/>
            <person name="Weisblat D.A."/>
            <person name="Putnam N.H."/>
            <person name="Grigoriev I.V."/>
            <person name="Rokhsar D.S."/>
        </authorList>
    </citation>
    <scope>NUCLEOTIDE SEQUENCE</scope>
</reference>
<dbReference type="Proteomes" id="UP000015101">
    <property type="component" value="Unassembled WGS sequence"/>
</dbReference>
<evidence type="ECO:0000256" key="1">
    <source>
        <dbReference type="SAM" id="Phobius"/>
    </source>
</evidence>
<dbReference type="EnsemblMetazoa" id="HelroT178849">
    <property type="protein sequence ID" value="HelroP178849"/>
    <property type="gene ID" value="HelroG178849"/>
</dbReference>
<proteinExistence type="predicted"/>
<dbReference type="PROSITE" id="PS50835">
    <property type="entry name" value="IG_LIKE"/>
    <property type="match status" value="3"/>
</dbReference>
<dbReference type="EMBL" id="KB097496">
    <property type="protein sequence ID" value="ESN95933.1"/>
    <property type="molecule type" value="Genomic_DNA"/>
</dbReference>
<dbReference type="InterPro" id="IPR036179">
    <property type="entry name" value="Ig-like_dom_sf"/>
</dbReference>